<evidence type="ECO:0000313" key="3">
    <source>
        <dbReference type="Proteomes" id="UP001218218"/>
    </source>
</evidence>
<feature type="region of interest" description="Disordered" evidence="1">
    <location>
        <begin position="64"/>
        <end position="124"/>
    </location>
</feature>
<sequence length="124" mass="13704">MPRPRSCLSAAVCRCPLLRSWWGRRGTVPTSSKIFAELQYKGTDSGALSGYDNTQIEVASPRDASIQSLHRAPISPRSSEWPGPPLHPVPALAPLDHCRFSDSDDINNDQPRIPERHATMDTKT</sequence>
<evidence type="ECO:0000313" key="2">
    <source>
        <dbReference type="EMBL" id="KAJ7309369.1"/>
    </source>
</evidence>
<protein>
    <submittedName>
        <fullName evidence="2">Uncharacterized protein</fullName>
    </submittedName>
</protein>
<keyword evidence="3" id="KW-1185">Reference proteome</keyword>
<dbReference type="AlphaFoldDB" id="A0AAD6Z6Q3"/>
<dbReference type="EMBL" id="JARIHO010000082">
    <property type="protein sequence ID" value="KAJ7309369.1"/>
    <property type="molecule type" value="Genomic_DNA"/>
</dbReference>
<name>A0AAD6Z6Q3_9AGAR</name>
<evidence type="ECO:0000256" key="1">
    <source>
        <dbReference type="SAM" id="MobiDB-lite"/>
    </source>
</evidence>
<accession>A0AAD6Z6Q3</accession>
<dbReference type="Proteomes" id="UP001218218">
    <property type="component" value="Unassembled WGS sequence"/>
</dbReference>
<reference evidence="2" key="1">
    <citation type="submission" date="2023-03" db="EMBL/GenBank/DDBJ databases">
        <title>Massive genome expansion in bonnet fungi (Mycena s.s.) driven by repeated elements and novel gene families across ecological guilds.</title>
        <authorList>
            <consortium name="Lawrence Berkeley National Laboratory"/>
            <person name="Harder C.B."/>
            <person name="Miyauchi S."/>
            <person name="Viragh M."/>
            <person name="Kuo A."/>
            <person name="Thoen E."/>
            <person name="Andreopoulos B."/>
            <person name="Lu D."/>
            <person name="Skrede I."/>
            <person name="Drula E."/>
            <person name="Henrissat B."/>
            <person name="Morin E."/>
            <person name="Kohler A."/>
            <person name="Barry K."/>
            <person name="LaButti K."/>
            <person name="Morin E."/>
            <person name="Salamov A."/>
            <person name="Lipzen A."/>
            <person name="Mereny Z."/>
            <person name="Hegedus B."/>
            <person name="Baldrian P."/>
            <person name="Stursova M."/>
            <person name="Weitz H."/>
            <person name="Taylor A."/>
            <person name="Grigoriev I.V."/>
            <person name="Nagy L.G."/>
            <person name="Martin F."/>
            <person name="Kauserud H."/>
        </authorList>
    </citation>
    <scope>NUCLEOTIDE SEQUENCE</scope>
    <source>
        <strain evidence="2">CBHHK002</strain>
    </source>
</reference>
<proteinExistence type="predicted"/>
<feature type="compositionally biased region" description="Basic and acidic residues" evidence="1">
    <location>
        <begin position="112"/>
        <end position="124"/>
    </location>
</feature>
<comment type="caution">
    <text evidence="2">The sequence shown here is derived from an EMBL/GenBank/DDBJ whole genome shotgun (WGS) entry which is preliminary data.</text>
</comment>
<organism evidence="2 3">
    <name type="scientific">Mycena albidolilacea</name>
    <dbReference type="NCBI Taxonomy" id="1033008"/>
    <lineage>
        <taxon>Eukaryota</taxon>
        <taxon>Fungi</taxon>
        <taxon>Dikarya</taxon>
        <taxon>Basidiomycota</taxon>
        <taxon>Agaricomycotina</taxon>
        <taxon>Agaricomycetes</taxon>
        <taxon>Agaricomycetidae</taxon>
        <taxon>Agaricales</taxon>
        <taxon>Marasmiineae</taxon>
        <taxon>Mycenaceae</taxon>
        <taxon>Mycena</taxon>
    </lineage>
</organism>
<gene>
    <name evidence="2" type="ORF">DFH08DRAFT_974844</name>
</gene>